<dbReference type="EMBL" id="UOFG01000267">
    <property type="protein sequence ID" value="VAW66293.1"/>
    <property type="molecule type" value="Genomic_DNA"/>
</dbReference>
<dbReference type="AlphaFoldDB" id="A0A3B0XQA1"/>
<sequence>MDINHFEKRFFGKHWTRIKLLTKANTLQANTNWNIF</sequence>
<organism evidence="1">
    <name type="scientific">hydrothermal vent metagenome</name>
    <dbReference type="NCBI Taxonomy" id="652676"/>
    <lineage>
        <taxon>unclassified sequences</taxon>
        <taxon>metagenomes</taxon>
        <taxon>ecological metagenomes</taxon>
    </lineage>
</organism>
<proteinExistence type="predicted"/>
<reference evidence="1" key="1">
    <citation type="submission" date="2018-06" db="EMBL/GenBank/DDBJ databases">
        <authorList>
            <person name="Zhirakovskaya E."/>
        </authorList>
    </citation>
    <scope>NUCLEOTIDE SEQUENCE</scope>
</reference>
<gene>
    <name evidence="1" type="ORF">MNBD_GAMMA11-404</name>
</gene>
<accession>A0A3B0XQA1</accession>
<protein>
    <submittedName>
        <fullName evidence="1">Uncharacterized protein</fullName>
    </submittedName>
</protein>
<name>A0A3B0XQA1_9ZZZZ</name>
<evidence type="ECO:0000313" key="1">
    <source>
        <dbReference type="EMBL" id="VAW66293.1"/>
    </source>
</evidence>